<keyword evidence="2" id="KW-1185">Reference proteome</keyword>
<reference evidence="1 2" key="1">
    <citation type="submission" date="2024-10" db="EMBL/GenBank/DDBJ databases">
        <title>Updated reference genomes for cyclostephanoid diatoms.</title>
        <authorList>
            <person name="Roberts W.R."/>
            <person name="Alverson A.J."/>
        </authorList>
    </citation>
    <scope>NUCLEOTIDE SEQUENCE [LARGE SCALE GENOMIC DNA]</scope>
    <source>
        <strain evidence="1 2">AJA228-03</strain>
    </source>
</reference>
<comment type="caution">
    <text evidence="1">The sequence shown here is derived from an EMBL/GenBank/DDBJ whole genome shotgun (WGS) entry which is preliminary data.</text>
</comment>
<dbReference type="AlphaFoldDB" id="A0ABD3RSU3"/>
<accession>A0ABD3RSU3</accession>
<evidence type="ECO:0008006" key="3">
    <source>
        <dbReference type="Google" id="ProtNLM"/>
    </source>
</evidence>
<gene>
    <name evidence="1" type="ORF">ACHAXA_008932</name>
</gene>
<dbReference type="InterPro" id="IPR036910">
    <property type="entry name" value="HMG_box_dom_sf"/>
</dbReference>
<name>A0ABD3RSU3_9STRA</name>
<dbReference type="Gene3D" id="1.10.30.10">
    <property type="entry name" value="High mobility group box domain"/>
    <property type="match status" value="1"/>
</dbReference>
<protein>
    <recommendedName>
        <fullName evidence="3">HMG box domain-containing protein</fullName>
    </recommendedName>
</protein>
<dbReference type="Proteomes" id="UP001530377">
    <property type="component" value="Unassembled WGS sequence"/>
</dbReference>
<evidence type="ECO:0000313" key="1">
    <source>
        <dbReference type="EMBL" id="KAL3815973.1"/>
    </source>
</evidence>
<proteinExistence type="predicted"/>
<dbReference type="EMBL" id="JALLPB020000172">
    <property type="protein sequence ID" value="KAL3815973.1"/>
    <property type="molecule type" value="Genomic_DNA"/>
</dbReference>
<organism evidence="1 2">
    <name type="scientific">Cyclostephanos tholiformis</name>
    <dbReference type="NCBI Taxonomy" id="382380"/>
    <lineage>
        <taxon>Eukaryota</taxon>
        <taxon>Sar</taxon>
        <taxon>Stramenopiles</taxon>
        <taxon>Ochrophyta</taxon>
        <taxon>Bacillariophyta</taxon>
        <taxon>Coscinodiscophyceae</taxon>
        <taxon>Thalassiosirophycidae</taxon>
        <taxon>Stephanodiscales</taxon>
        <taxon>Stephanodiscaceae</taxon>
        <taxon>Cyclostephanos</taxon>
    </lineage>
</organism>
<sequence>MNENDGTRSIKRLAQPHNVYNIFYMLERQRLLQEEKGWREKASADQNKQLAYDLAGYDSLSLPALPQRFKHVHMPPGWYVPGKNSKRKHVKSHGLTSFGDLARSVAENWRSIDKETKDYCLTVARILKERHAELSEVGRMGGLSTMDSVVAGPKKETKHRSATSNIKNNSELTGSSVMCCIPTMDSISSGEVNEAKRKELLRRIPRRAGDDVCDQPPDQYLSMCVTKSTYPVAHEQATMNSQYKSRTSVMGMYQQYLDNQLTTNSSRPSDFFNAEMPRPIPSGYIQQGIQGAQMKRSYGDHELEFPIITHVSQRAMISNMMSATNTSSKQPMAHHDEIRSFREHRRWSAPEYLETSKQEEFQAMYEAQELDISDSDVVGMWLSNKAQEND</sequence>
<evidence type="ECO:0000313" key="2">
    <source>
        <dbReference type="Proteomes" id="UP001530377"/>
    </source>
</evidence>